<evidence type="ECO:0000313" key="2">
    <source>
        <dbReference type="Proteomes" id="UP001056120"/>
    </source>
</evidence>
<accession>A0ACB9JJW2</accession>
<comment type="caution">
    <text evidence="1">The sequence shown here is derived from an EMBL/GenBank/DDBJ whole genome shotgun (WGS) entry which is preliminary data.</text>
</comment>
<keyword evidence="2" id="KW-1185">Reference proteome</keyword>
<sequence length="371" mass="41184">MGDKEDKSKTFESTESKVQSLHLIYTVTNIQNKICILDGTKVTYTSWVKLFKLHIQGYKVADHIDGTAPPDETDPTYASWAEIDAIVLQWIYGTLSDELLPRFLETHATARDAWFKIQNIFLSNRGSRAATLEAEFSNLTLAKCSSMEEMIDLEKQRQEARQHSSNSVLVTSQTPTTGFHPPQESMGSPSPPAPSPYLSASFQQRPYHGHGRGRGRGGYRGGKSGGRWGGDGRYHQQSSPPPWAWWTTPPPPHPTQPVQWPNQVPWAPRPQQPPQHFPMANVVFQPGESSTQFNALNHTDIGNAVQNTQLTPPGPMWYMDTGASNHITANSCIFQSPILSSHMGNIFVGNGSTLPIHGYGSQDWKAPFPPQ</sequence>
<dbReference type="Proteomes" id="UP001056120">
    <property type="component" value="Linkage Group LG04"/>
</dbReference>
<reference evidence="1 2" key="2">
    <citation type="journal article" date="2022" name="Mol. Ecol. Resour.">
        <title>The genomes of chicory, endive, great burdock and yacon provide insights into Asteraceae paleo-polyploidization history and plant inulin production.</title>
        <authorList>
            <person name="Fan W."/>
            <person name="Wang S."/>
            <person name="Wang H."/>
            <person name="Wang A."/>
            <person name="Jiang F."/>
            <person name="Liu H."/>
            <person name="Zhao H."/>
            <person name="Xu D."/>
            <person name="Zhang Y."/>
        </authorList>
    </citation>
    <scope>NUCLEOTIDE SEQUENCE [LARGE SCALE GENOMIC DNA]</scope>
    <source>
        <strain evidence="2">cv. Yunnan</strain>
        <tissue evidence="1">Leaves</tissue>
    </source>
</reference>
<organism evidence="1 2">
    <name type="scientific">Smallanthus sonchifolius</name>
    <dbReference type="NCBI Taxonomy" id="185202"/>
    <lineage>
        <taxon>Eukaryota</taxon>
        <taxon>Viridiplantae</taxon>
        <taxon>Streptophyta</taxon>
        <taxon>Embryophyta</taxon>
        <taxon>Tracheophyta</taxon>
        <taxon>Spermatophyta</taxon>
        <taxon>Magnoliopsida</taxon>
        <taxon>eudicotyledons</taxon>
        <taxon>Gunneridae</taxon>
        <taxon>Pentapetalae</taxon>
        <taxon>asterids</taxon>
        <taxon>campanulids</taxon>
        <taxon>Asterales</taxon>
        <taxon>Asteraceae</taxon>
        <taxon>Asteroideae</taxon>
        <taxon>Heliantheae alliance</taxon>
        <taxon>Millerieae</taxon>
        <taxon>Smallanthus</taxon>
    </lineage>
</organism>
<evidence type="ECO:0000313" key="1">
    <source>
        <dbReference type="EMBL" id="KAI3819991.1"/>
    </source>
</evidence>
<gene>
    <name evidence="1" type="ORF">L1987_13846</name>
</gene>
<name>A0ACB9JJW2_9ASTR</name>
<proteinExistence type="predicted"/>
<dbReference type="EMBL" id="CM042021">
    <property type="protein sequence ID" value="KAI3819991.1"/>
    <property type="molecule type" value="Genomic_DNA"/>
</dbReference>
<reference evidence="2" key="1">
    <citation type="journal article" date="2022" name="Mol. Ecol. Resour.">
        <title>The genomes of chicory, endive, great burdock and yacon provide insights into Asteraceae palaeo-polyploidization history and plant inulin production.</title>
        <authorList>
            <person name="Fan W."/>
            <person name="Wang S."/>
            <person name="Wang H."/>
            <person name="Wang A."/>
            <person name="Jiang F."/>
            <person name="Liu H."/>
            <person name="Zhao H."/>
            <person name="Xu D."/>
            <person name="Zhang Y."/>
        </authorList>
    </citation>
    <scope>NUCLEOTIDE SEQUENCE [LARGE SCALE GENOMIC DNA]</scope>
    <source>
        <strain evidence="2">cv. Yunnan</strain>
    </source>
</reference>
<protein>
    <submittedName>
        <fullName evidence="1">Uncharacterized protein</fullName>
    </submittedName>
</protein>